<dbReference type="AlphaFoldDB" id="A0A9N9K5E2"/>
<name>A0A9N9K5E2_9GLOM</name>
<dbReference type="PROSITE" id="PS00893">
    <property type="entry name" value="NUDIX_BOX"/>
    <property type="match status" value="1"/>
</dbReference>
<evidence type="ECO:0000313" key="4">
    <source>
        <dbReference type="Proteomes" id="UP000789759"/>
    </source>
</evidence>
<evidence type="ECO:0000256" key="1">
    <source>
        <dbReference type="ARBA" id="ARBA00022801"/>
    </source>
</evidence>
<dbReference type="Gene3D" id="3.90.79.10">
    <property type="entry name" value="Nucleoside Triphosphate Pyrophosphohydrolase"/>
    <property type="match status" value="1"/>
</dbReference>
<dbReference type="CDD" id="cd02883">
    <property type="entry name" value="NUDIX_Hydrolase"/>
    <property type="match status" value="1"/>
</dbReference>
<organism evidence="3 4">
    <name type="scientific">Cetraspora pellucida</name>
    <dbReference type="NCBI Taxonomy" id="1433469"/>
    <lineage>
        <taxon>Eukaryota</taxon>
        <taxon>Fungi</taxon>
        <taxon>Fungi incertae sedis</taxon>
        <taxon>Mucoromycota</taxon>
        <taxon>Glomeromycotina</taxon>
        <taxon>Glomeromycetes</taxon>
        <taxon>Diversisporales</taxon>
        <taxon>Gigasporaceae</taxon>
        <taxon>Cetraspora</taxon>
    </lineage>
</organism>
<dbReference type="SUPFAM" id="SSF55811">
    <property type="entry name" value="Nudix"/>
    <property type="match status" value="1"/>
</dbReference>
<evidence type="ECO:0000259" key="2">
    <source>
        <dbReference type="Pfam" id="PF00293"/>
    </source>
</evidence>
<feature type="non-terminal residue" evidence="3">
    <location>
        <position position="258"/>
    </location>
</feature>
<dbReference type="InterPro" id="IPR000086">
    <property type="entry name" value="NUDIX_hydrolase_dom"/>
</dbReference>
<feature type="domain" description="Nudix hydrolase" evidence="2">
    <location>
        <begin position="210"/>
        <end position="250"/>
    </location>
</feature>
<accession>A0A9N9K5E2</accession>
<dbReference type="InterPro" id="IPR020084">
    <property type="entry name" value="NUDIX_hydrolase_CS"/>
</dbReference>
<evidence type="ECO:0000313" key="3">
    <source>
        <dbReference type="EMBL" id="CAG8811140.1"/>
    </source>
</evidence>
<protein>
    <submittedName>
        <fullName evidence="3">5104_t:CDS:1</fullName>
    </submittedName>
</protein>
<dbReference type="Proteomes" id="UP000789759">
    <property type="component" value="Unassembled WGS sequence"/>
</dbReference>
<comment type="caution">
    <text evidence="3">The sequence shown here is derived from an EMBL/GenBank/DDBJ whole genome shotgun (WGS) entry which is preliminary data.</text>
</comment>
<sequence>NKLLRSGFVILLKDEKVDGLEVINVGKYSLFGDDGTDIICNWNGYPLLVQCKFRSICDNCVSKKKYCTHSYWKADMINDIKKLDKKLSEYKIPIFGIFIISERIKIHDDVNKLRFANDMVVVNYSNELNKQINMLGEYFLVKTQKMEWSISLDNKKLIELQSAYRHLEQIVDDKVEKVTKKFFENTKKILYYIRQAYYINSLDDICKLYNNLYGSPGGKVEDNEEIKEAAERELFEETGILVINKLDLIMINNYENRC</sequence>
<dbReference type="GO" id="GO:0016787">
    <property type="term" value="F:hydrolase activity"/>
    <property type="evidence" value="ECO:0007669"/>
    <property type="project" value="UniProtKB-KW"/>
</dbReference>
<dbReference type="Pfam" id="PF00293">
    <property type="entry name" value="NUDIX"/>
    <property type="match status" value="1"/>
</dbReference>
<keyword evidence="1" id="KW-0378">Hydrolase</keyword>
<gene>
    <name evidence="3" type="ORF">CPELLU_LOCUS18661</name>
</gene>
<feature type="non-terminal residue" evidence="3">
    <location>
        <position position="1"/>
    </location>
</feature>
<keyword evidence="4" id="KW-1185">Reference proteome</keyword>
<proteinExistence type="predicted"/>
<reference evidence="3" key="1">
    <citation type="submission" date="2021-06" db="EMBL/GenBank/DDBJ databases">
        <authorList>
            <person name="Kallberg Y."/>
            <person name="Tangrot J."/>
            <person name="Rosling A."/>
        </authorList>
    </citation>
    <scope>NUCLEOTIDE SEQUENCE</scope>
    <source>
        <strain evidence="3">FL966</strain>
    </source>
</reference>
<dbReference type="EMBL" id="CAJVQA010038602">
    <property type="protein sequence ID" value="CAG8811140.1"/>
    <property type="molecule type" value="Genomic_DNA"/>
</dbReference>
<dbReference type="InterPro" id="IPR015797">
    <property type="entry name" value="NUDIX_hydrolase-like_dom_sf"/>
</dbReference>